<protein>
    <submittedName>
        <fullName evidence="2">Alpha/beta fold hydrolase</fullName>
    </submittedName>
</protein>
<dbReference type="Pfam" id="PF12697">
    <property type="entry name" value="Abhydrolase_6"/>
    <property type="match status" value="1"/>
</dbReference>
<dbReference type="PANTHER" id="PTHR43798">
    <property type="entry name" value="MONOACYLGLYCEROL LIPASE"/>
    <property type="match status" value="1"/>
</dbReference>
<accession>A0ABV7YL76</accession>
<dbReference type="InterPro" id="IPR050266">
    <property type="entry name" value="AB_hydrolase_sf"/>
</dbReference>
<dbReference type="InterPro" id="IPR029058">
    <property type="entry name" value="AB_hydrolase_fold"/>
</dbReference>
<comment type="caution">
    <text evidence="2">The sequence shown here is derived from an EMBL/GenBank/DDBJ whole genome shotgun (WGS) entry which is preliminary data.</text>
</comment>
<evidence type="ECO:0000313" key="2">
    <source>
        <dbReference type="EMBL" id="MFC3764724.1"/>
    </source>
</evidence>
<feature type="domain" description="AB hydrolase-1" evidence="1">
    <location>
        <begin position="23"/>
        <end position="232"/>
    </location>
</feature>
<sequence length="244" mass="26558">MSLYVQLGEVYTYYEDDGAGEALVLLHPGLADSRSFELNVPGLAEQFRVFRPDRRGHGRTPDVDGPISYEQMARDTIMFLEQVVGGPAFLVGHSDGAPVALLVALRRPDLVRRLVVGAGVFHHDGWAPGVIDLDEETTAFFIEYHGAVSPDGPQHFPIFAAKMHRMHTDEPTLTIADLAGYPGPAMVMVGDGDDEIPMSHTLAFRDGLPNAQLAVVPGTAHGLFAEKPDLCNRIVIDFLTEESV</sequence>
<name>A0ABV7YL76_9ACTN</name>
<dbReference type="PRINTS" id="PR00111">
    <property type="entry name" value="ABHYDROLASE"/>
</dbReference>
<dbReference type="RefSeq" id="WP_205121617.1">
    <property type="nucleotide sequence ID" value="NZ_JAFBCM010000001.1"/>
</dbReference>
<evidence type="ECO:0000259" key="1">
    <source>
        <dbReference type="Pfam" id="PF12697"/>
    </source>
</evidence>
<keyword evidence="2" id="KW-0378">Hydrolase</keyword>
<proteinExistence type="predicted"/>
<dbReference type="Gene3D" id="3.40.50.1820">
    <property type="entry name" value="alpha/beta hydrolase"/>
    <property type="match status" value="1"/>
</dbReference>
<dbReference type="Proteomes" id="UP001595699">
    <property type="component" value="Unassembled WGS sequence"/>
</dbReference>
<dbReference type="GO" id="GO:0016787">
    <property type="term" value="F:hydrolase activity"/>
    <property type="evidence" value="ECO:0007669"/>
    <property type="project" value="UniProtKB-KW"/>
</dbReference>
<evidence type="ECO:0000313" key="3">
    <source>
        <dbReference type="Proteomes" id="UP001595699"/>
    </source>
</evidence>
<keyword evidence="3" id="KW-1185">Reference proteome</keyword>
<dbReference type="PANTHER" id="PTHR43798:SF33">
    <property type="entry name" value="HYDROLASE, PUTATIVE (AFU_ORTHOLOGUE AFUA_2G14860)-RELATED"/>
    <property type="match status" value="1"/>
</dbReference>
<organism evidence="2 3">
    <name type="scientific">Tenggerimyces flavus</name>
    <dbReference type="NCBI Taxonomy" id="1708749"/>
    <lineage>
        <taxon>Bacteria</taxon>
        <taxon>Bacillati</taxon>
        <taxon>Actinomycetota</taxon>
        <taxon>Actinomycetes</taxon>
        <taxon>Propionibacteriales</taxon>
        <taxon>Nocardioidaceae</taxon>
        <taxon>Tenggerimyces</taxon>
    </lineage>
</organism>
<gene>
    <name evidence="2" type="ORF">ACFOUW_28055</name>
</gene>
<reference evidence="3" key="1">
    <citation type="journal article" date="2019" name="Int. J. Syst. Evol. Microbiol.">
        <title>The Global Catalogue of Microorganisms (GCM) 10K type strain sequencing project: providing services to taxonomists for standard genome sequencing and annotation.</title>
        <authorList>
            <consortium name="The Broad Institute Genomics Platform"/>
            <consortium name="The Broad Institute Genome Sequencing Center for Infectious Disease"/>
            <person name="Wu L."/>
            <person name="Ma J."/>
        </authorList>
    </citation>
    <scope>NUCLEOTIDE SEQUENCE [LARGE SCALE GENOMIC DNA]</scope>
    <source>
        <strain evidence="3">CGMCC 4.7241</strain>
    </source>
</reference>
<dbReference type="SUPFAM" id="SSF53474">
    <property type="entry name" value="alpha/beta-Hydrolases"/>
    <property type="match status" value="1"/>
</dbReference>
<dbReference type="InterPro" id="IPR000073">
    <property type="entry name" value="AB_hydrolase_1"/>
</dbReference>
<dbReference type="EMBL" id="JBHRZH010000032">
    <property type="protein sequence ID" value="MFC3764724.1"/>
    <property type="molecule type" value="Genomic_DNA"/>
</dbReference>